<evidence type="ECO:0000313" key="3">
    <source>
        <dbReference type="Proteomes" id="UP001196413"/>
    </source>
</evidence>
<evidence type="ECO:0008006" key="4">
    <source>
        <dbReference type="Google" id="ProtNLM"/>
    </source>
</evidence>
<dbReference type="AlphaFoldDB" id="A0AAD5R4N5"/>
<gene>
    <name evidence="2" type="ORF">KIN20_030762</name>
</gene>
<accession>A0AAD5R4N5</accession>
<evidence type="ECO:0000256" key="1">
    <source>
        <dbReference type="SAM" id="SignalP"/>
    </source>
</evidence>
<keyword evidence="3" id="KW-1185">Reference proteome</keyword>
<sequence length="614" mass="70030">MWRQHRRFLMRFLLLKRNLLSESTRAKHGGQGSSMLFDYDVYVPAAEQTPSHVSSHWFVNDCSSDDSHLSKLSTETVGEVNSFDDFGLLSSWDVNPNLSQMLTASTPFVNNLLSYDNPSGIAVSGIPTTVDPSELGGLTECGDMEQYESLEQKCYHSSVLREDATPQVQGGNAADDSKHLKCAESMSSLSLSHEFGKIQCSADLSLPPHAPEISHIRRFDPDIDRACRSTAEEIIAAVRSQDISLLRSILTEKKWPDHRSIGPHLDDIFELIVRESHDTDEAVLFFRDFAVCNRRGFLHDLNGIRLASRVARDSGSLQATMEILRVFRNMFLVRSPDTTKFSSPERILEEFYKIVCSVGLENEIEELHQMMISLGYDKNSNVFIRVFTSHLITKNDFNTVYDKWKQLSSSYGTTHGSDLIWKGIFTNSDRRKQVDLAGDLLQHCQQYDNPSAIIANIIMVLIRLDLIDAARSIFTKVSIPGRFFKRAIRCVDRGEGMLEVIERFASLITECMFAEKRRSRNSETRPERSSSSVLPAELLSKLDSFFGRGRPKHRKFSLKEEKPRLHRIDDEQLFELCEFVQFMWIEEAQINNDVQAADRLISWSIKNRLKIPQK</sequence>
<comment type="caution">
    <text evidence="2">The sequence shown here is derived from an EMBL/GenBank/DDBJ whole genome shotgun (WGS) entry which is preliminary data.</text>
</comment>
<organism evidence="2 3">
    <name type="scientific">Parelaphostrongylus tenuis</name>
    <name type="common">Meningeal worm</name>
    <dbReference type="NCBI Taxonomy" id="148309"/>
    <lineage>
        <taxon>Eukaryota</taxon>
        <taxon>Metazoa</taxon>
        <taxon>Ecdysozoa</taxon>
        <taxon>Nematoda</taxon>
        <taxon>Chromadorea</taxon>
        <taxon>Rhabditida</taxon>
        <taxon>Rhabditina</taxon>
        <taxon>Rhabditomorpha</taxon>
        <taxon>Strongyloidea</taxon>
        <taxon>Metastrongylidae</taxon>
        <taxon>Parelaphostrongylus</taxon>
    </lineage>
</organism>
<evidence type="ECO:0000313" key="2">
    <source>
        <dbReference type="EMBL" id="KAJ1369333.1"/>
    </source>
</evidence>
<dbReference type="Proteomes" id="UP001196413">
    <property type="component" value="Unassembled WGS sequence"/>
</dbReference>
<feature type="chain" id="PRO_5042179684" description="Pentatricopeptide repeat-containing protein" evidence="1">
    <location>
        <begin position="22"/>
        <end position="614"/>
    </location>
</feature>
<keyword evidence="1" id="KW-0732">Signal</keyword>
<proteinExistence type="predicted"/>
<feature type="signal peptide" evidence="1">
    <location>
        <begin position="1"/>
        <end position="21"/>
    </location>
</feature>
<protein>
    <recommendedName>
        <fullName evidence="4">Pentatricopeptide repeat-containing protein</fullName>
    </recommendedName>
</protein>
<name>A0AAD5R4N5_PARTN</name>
<reference evidence="2" key="1">
    <citation type="submission" date="2021-06" db="EMBL/GenBank/DDBJ databases">
        <title>Parelaphostrongylus tenuis whole genome reference sequence.</title>
        <authorList>
            <person name="Garwood T.J."/>
            <person name="Larsen P.A."/>
            <person name="Fountain-Jones N.M."/>
            <person name="Garbe J.R."/>
            <person name="Macchietto M.G."/>
            <person name="Kania S.A."/>
            <person name="Gerhold R.W."/>
            <person name="Richards J.E."/>
            <person name="Wolf T.M."/>
        </authorList>
    </citation>
    <scope>NUCLEOTIDE SEQUENCE</scope>
    <source>
        <strain evidence="2">MNPRO001-30</strain>
        <tissue evidence="2">Meninges</tissue>
    </source>
</reference>
<dbReference type="EMBL" id="JAHQIW010006505">
    <property type="protein sequence ID" value="KAJ1369333.1"/>
    <property type="molecule type" value="Genomic_DNA"/>
</dbReference>